<dbReference type="AlphaFoldDB" id="A0A073HYZ6"/>
<accession>A0A073HYZ6</accession>
<keyword evidence="2" id="KW-1185">Reference proteome</keyword>
<proteinExistence type="predicted"/>
<sequence length="70" mass="8074">MIHLFLQLWVESIKDRVGVKRQTAWISDRTLFAEEKQGKNPAQDNFSRVTLGVSTLSKPKNESLLRRGFT</sequence>
<reference evidence="2" key="1">
    <citation type="journal article" date="2014" name="Cell">
        <title>The Architecture of a Scrambled Genome Reveals Massive Levels of Genomic Rearrangement during Development.</title>
        <authorList>
            <person name="Chen X."/>
            <person name="Bracht J.R."/>
            <person name="Goldman A.D."/>
            <person name="Dolzhenko E."/>
            <person name="Clay D.M."/>
            <person name="Swart E.C."/>
            <person name="Perlman D.H."/>
            <person name="Doak T.G."/>
            <person name="Stuart A."/>
            <person name="Amemiya C.T."/>
            <person name="Sebra R.P."/>
            <person name="Landweber L.F."/>
        </authorList>
    </citation>
    <scope>NUCLEOTIDE SEQUENCE [LARGE SCALE GENOMIC DNA]</scope>
    <source>
        <strain evidence="2">JRB310</strain>
    </source>
</reference>
<comment type="caution">
    <text evidence="1">The sequence shown here is derived from an EMBL/GenBank/DDBJ whole genome shotgun (WGS) entry which is preliminary data.</text>
</comment>
<dbReference type="Proteomes" id="UP000053232">
    <property type="component" value="Unassembled WGS sequence"/>
</dbReference>
<protein>
    <submittedName>
        <fullName evidence="1">Uncharacterized protein</fullName>
    </submittedName>
</protein>
<organism evidence="1 2">
    <name type="scientific">Oxytricha trifallax</name>
    <dbReference type="NCBI Taxonomy" id="1172189"/>
    <lineage>
        <taxon>Eukaryota</taxon>
        <taxon>Sar</taxon>
        <taxon>Alveolata</taxon>
        <taxon>Ciliophora</taxon>
        <taxon>Intramacronucleata</taxon>
        <taxon>Spirotrichea</taxon>
        <taxon>Stichotrichia</taxon>
        <taxon>Sporadotrichida</taxon>
        <taxon>Oxytrichidae</taxon>
        <taxon>Oxytrichinae</taxon>
        <taxon>Oxytricha</taxon>
    </lineage>
</organism>
<gene>
    <name evidence="1" type="ORF">OXYTRIMIC_603</name>
</gene>
<name>A0A073HYZ6_9SPIT</name>
<evidence type="ECO:0000313" key="1">
    <source>
        <dbReference type="EMBL" id="KEJ82659.1"/>
    </source>
</evidence>
<dbReference type="EMBL" id="ARYC01008243">
    <property type="protein sequence ID" value="KEJ82659.1"/>
    <property type="molecule type" value="Genomic_DNA"/>
</dbReference>
<evidence type="ECO:0000313" key="2">
    <source>
        <dbReference type="Proteomes" id="UP000053232"/>
    </source>
</evidence>